<dbReference type="InterPro" id="IPR013780">
    <property type="entry name" value="Glyco_hydro_b"/>
</dbReference>
<dbReference type="InterPro" id="IPR039514">
    <property type="entry name" value="6GAL-like"/>
</dbReference>
<dbReference type="Pfam" id="PF14587">
    <property type="entry name" value="Glyco_hydr_30_2"/>
    <property type="match status" value="1"/>
</dbReference>
<dbReference type="InterPro" id="IPR039743">
    <property type="entry name" value="6GAL/EXGAL"/>
</dbReference>
<dbReference type="PANTHER" id="PTHR42767:SF1">
    <property type="entry name" value="ENDO-BETA-1,6-GALACTANASE-LIKE DOMAIN-CONTAINING PROTEIN"/>
    <property type="match status" value="1"/>
</dbReference>
<dbReference type="Gene3D" id="2.60.40.1180">
    <property type="entry name" value="Golgi alpha-mannosidase II"/>
    <property type="match status" value="1"/>
</dbReference>
<dbReference type="PANTHER" id="PTHR42767">
    <property type="entry name" value="ENDO-BETA-1,6-GALACTANASE"/>
    <property type="match status" value="1"/>
</dbReference>
<sequence length="847" mass="94057">MKNRLYTYLAGWIFLWLPALLLAQAIDGPTALFLMHSSGNHVAKNAQGGAVLEAADAPSPQKLTFIPDGNGYYALQSADGQGYLSLTGQWNTSFTTDPSSAKALYAIENSGEFFVKLRCKYNNKYLGTDGTTASSAVYSDKDGTDTRHLWYLTTDVHQAPPADTSVYVINPAATRQQFEGWGISLCWWANMCGKWSDEKIDELVDWLVSPDGLDYRIFRYNIGGGDDPQNRNCTPHHMGSGKGLRAEMEGFKDSPDGEYIWSRDAAQRKIMLKIKEKRPDAIFEAFSNSCPYYMTYSGCCAGHTDASADNLKPEYYEAFAHYLVDVCRHYKEEYGIEFRTLSPFNEPMTSYWGANGGQEGCHFDIASQVAFLKVLHPILKASGLNTVISASEETDAAQSVRDFEGYQAAGVLPLIGQWNTHTYSATTQARSQISALCKEQGIRLWMSEVGSGGSGIAGNLNLAQKLMDDIRYIMPVAWVDWQYVEEGNDQWCLVQGDFTKQTYHKVKNYSIRQHFSKFIRPGYTFLTSLNGQTLAARNPEGDSLIIVAINPNALPVVHRADLSFYESISSELTALRSSETEDLSPTADYTLEDRILTYKLPAYSIVTFVIPVEESADADNAIRPGLPYWICPRNAADQALQASGGKVTLQPLSYAPEQTWKLQPDGNGYTFTNGNGDILTEHSPDYALGYEPSPQAGQTFILTPIDRLFYKIMTEDGSKAFDLEGEHHTTGTTVGLWEYGSAPTACHRQWFFMRQPDSGSPDAVPGISFPDDTSQPLFRLTCEPGNILRADKLSDTPCRLDIYTPSGGCIYQTLLQDETLRVPLHPGIYIVSGISRSARFHQTIFIK</sequence>
<accession>A0A6N3D7Z4</accession>
<dbReference type="Gene3D" id="3.20.20.80">
    <property type="entry name" value="Glycosidases"/>
    <property type="match status" value="1"/>
</dbReference>
<evidence type="ECO:0000259" key="1">
    <source>
        <dbReference type="Pfam" id="PF14587"/>
    </source>
</evidence>
<dbReference type="SUPFAM" id="SSF50370">
    <property type="entry name" value="Ricin B-like lectins"/>
    <property type="match status" value="1"/>
</dbReference>
<keyword evidence="2" id="KW-0326">Glycosidase</keyword>
<dbReference type="SUPFAM" id="SSF51445">
    <property type="entry name" value="(Trans)glycosidases"/>
    <property type="match status" value="1"/>
</dbReference>
<dbReference type="EMBL" id="CACRUT010000015">
    <property type="protein sequence ID" value="VYU23994.1"/>
    <property type="molecule type" value="Genomic_DNA"/>
</dbReference>
<protein>
    <submittedName>
        <fullName evidence="2">Glucuronoxylanase XynC</fullName>
        <ecNumber evidence="2">3.2.1.136</ecNumber>
    </submittedName>
</protein>
<proteinExistence type="predicted"/>
<dbReference type="InterPro" id="IPR008999">
    <property type="entry name" value="Actin-crosslinking"/>
</dbReference>
<keyword evidence="2" id="KW-0624">Polysaccharide degradation</keyword>
<dbReference type="GO" id="GO:0033940">
    <property type="term" value="F:glucuronoarabinoxylan endo-1,4-beta-xylanase activity"/>
    <property type="evidence" value="ECO:0007669"/>
    <property type="project" value="UniProtKB-EC"/>
</dbReference>
<dbReference type="EC" id="3.2.1.136" evidence="2"/>
<keyword evidence="2" id="KW-0858">Xylan degradation</keyword>
<dbReference type="InterPro" id="IPR017853">
    <property type="entry name" value="GH"/>
</dbReference>
<organism evidence="2">
    <name type="scientific">Paraprevotella clara</name>
    <dbReference type="NCBI Taxonomy" id="454154"/>
    <lineage>
        <taxon>Bacteria</taxon>
        <taxon>Pseudomonadati</taxon>
        <taxon>Bacteroidota</taxon>
        <taxon>Bacteroidia</taxon>
        <taxon>Bacteroidales</taxon>
        <taxon>Prevotellaceae</taxon>
        <taxon>Paraprevotella</taxon>
    </lineage>
</organism>
<keyword evidence="2" id="KW-0378">Hydrolase</keyword>
<reference evidence="2" key="1">
    <citation type="submission" date="2019-11" db="EMBL/GenBank/DDBJ databases">
        <authorList>
            <person name="Feng L."/>
        </authorList>
    </citation>
    <scope>NUCLEOTIDE SEQUENCE</scope>
    <source>
        <strain evidence="2">PclaraLFYP37</strain>
    </source>
</reference>
<dbReference type="AlphaFoldDB" id="A0A6N3D7Z4"/>
<dbReference type="CDD" id="cd00161">
    <property type="entry name" value="beta-trefoil_Ricin-like"/>
    <property type="match status" value="1"/>
</dbReference>
<dbReference type="InterPro" id="IPR035992">
    <property type="entry name" value="Ricin_B-like_lectins"/>
</dbReference>
<dbReference type="Gene3D" id="2.80.10.50">
    <property type="match status" value="2"/>
</dbReference>
<gene>
    <name evidence="2" type="primary">xynC</name>
    <name evidence="2" type="ORF">PCLFYP37_02279</name>
</gene>
<dbReference type="SUPFAM" id="SSF50405">
    <property type="entry name" value="Actin-crosslinking proteins"/>
    <property type="match status" value="1"/>
</dbReference>
<evidence type="ECO:0000313" key="2">
    <source>
        <dbReference type="EMBL" id="VYU23994.1"/>
    </source>
</evidence>
<name>A0A6N3D7Z4_9BACT</name>
<feature type="domain" description="Endo-beta-1,6-galactanase-like" evidence="1">
    <location>
        <begin position="168"/>
        <end position="393"/>
    </location>
</feature>
<dbReference type="RefSeq" id="WP_412442693.1">
    <property type="nucleotide sequence ID" value="NZ_CACRUT010000015.1"/>
</dbReference>
<dbReference type="GO" id="GO:0045493">
    <property type="term" value="P:xylan catabolic process"/>
    <property type="evidence" value="ECO:0007669"/>
    <property type="project" value="UniProtKB-KW"/>
</dbReference>
<keyword evidence="2" id="KW-0119">Carbohydrate metabolism</keyword>